<dbReference type="CDD" id="cd12148">
    <property type="entry name" value="fungal_TF_MHR"/>
    <property type="match status" value="1"/>
</dbReference>
<evidence type="ECO:0000256" key="4">
    <source>
        <dbReference type="ARBA" id="ARBA00023163"/>
    </source>
</evidence>
<dbReference type="Proteomes" id="UP000664132">
    <property type="component" value="Unassembled WGS sequence"/>
</dbReference>
<keyword evidence="3" id="KW-0805">Transcription regulation</keyword>
<evidence type="ECO:0000256" key="2">
    <source>
        <dbReference type="ARBA" id="ARBA00022833"/>
    </source>
</evidence>
<evidence type="ECO:0000313" key="8">
    <source>
        <dbReference type="EMBL" id="KAG4423458.1"/>
    </source>
</evidence>
<gene>
    <name evidence="8" type="ORF">IFR04_003425</name>
</gene>
<feature type="domain" description="Xylanolytic transcriptional activator regulatory" evidence="7">
    <location>
        <begin position="414"/>
        <end position="658"/>
    </location>
</feature>
<evidence type="ECO:0000256" key="3">
    <source>
        <dbReference type="ARBA" id="ARBA00023015"/>
    </source>
</evidence>
<organism evidence="8 9">
    <name type="scientific">Cadophora malorum</name>
    <dbReference type="NCBI Taxonomy" id="108018"/>
    <lineage>
        <taxon>Eukaryota</taxon>
        <taxon>Fungi</taxon>
        <taxon>Dikarya</taxon>
        <taxon>Ascomycota</taxon>
        <taxon>Pezizomycotina</taxon>
        <taxon>Leotiomycetes</taxon>
        <taxon>Helotiales</taxon>
        <taxon>Ploettnerulaceae</taxon>
        <taxon>Cadophora</taxon>
    </lineage>
</organism>
<feature type="region of interest" description="Disordered" evidence="6">
    <location>
        <begin position="844"/>
        <end position="876"/>
    </location>
</feature>
<evidence type="ECO:0000256" key="6">
    <source>
        <dbReference type="SAM" id="MobiDB-lite"/>
    </source>
</evidence>
<feature type="compositionally biased region" description="Low complexity" evidence="6">
    <location>
        <begin position="297"/>
        <end position="308"/>
    </location>
</feature>
<evidence type="ECO:0000313" key="9">
    <source>
        <dbReference type="Proteomes" id="UP000664132"/>
    </source>
</evidence>
<name>A0A8H8BTX5_9HELO</name>
<feature type="compositionally biased region" description="Polar residues" evidence="6">
    <location>
        <begin position="844"/>
        <end position="860"/>
    </location>
</feature>
<keyword evidence="5" id="KW-0539">Nucleus</keyword>
<dbReference type="InterPro" id="IPR007219">
    <property type="entry name" value="XnlR_reg_dom"/>
</dbReference>
<feature type="region of interest" description="Disordered" evidence="6">
    <location>
        <begin position="258"/>
        <end position="317"/>
    </location>
</feature>
<keyword evidence="2" id="KW-0862">Zinc</keyword>
<dbReference type="OrthoDB" id="654211at2759"/>
<dbReference type="EMBL" id="JAFJYH010000034">
    <property type="protein sequence ID" value="KAG4423458.1"/>
    <property type="molecule type" value="Genomic_DNA"/>
</dbReference>
<feature type="region of interest" description="Disordered" evidence="6">
    <location>
        <begin position="73"/>
        <end position="100"/>
    </location>
</feature>
<dbReference type="PANTHER" id="PTHR47660:SF7">
    <property type="entry name" value="TRANSCRIPTION FACTOR WITH C2H2 AND ZN(2)-CYS(6) DNA BINDING DOMAIN (EUROFUNG)"/>
    <property type="match status" value="1"/>
</dbReference>
<proteinExistence type="predicted"/>
<sequence length="976" mass="108837">MSHASRITATPSINGQMLAVQSRVQSKAFSRSDVLNRHHAAHHGPNANDYRSGQSFRACVPCATARVKYSEELPVDRDMSTSHNDNSSSGGPAGGDVHQSQAWSGMDSMVITATATNTQINQTDEHQPINYGANEQLFSAQSLATSNQAGSGTYGIPEQLPISMTRGPGYELPSDNFGSSRYPTVTPYDFSLLSNQSIEQPQLGDYGYSAINWLSPKDLGYSEFNYESQFLDVNDFNFWTEPTAPIVSKQSLNFGADTTMNENVGHHDRSRSDGIPQILTPAPEVHTASPSTSNYESPRTASTPSRSSNYYVDGAGAREPRYGRLRKQGLDWEGSDGKPHPVLDQDTCKESGISFPPSIEQYLNDHVDSSRPGLSQETYQKLFTEFQGSCIGTVHSFSSNHFPSFGVLNLAKHLYFEYFHPTYPLLHKISARDKPQSWLIDIAVCAVGISYLGTRDSRQCSEAFIEFLERCFQNSGTSDKTFNNNLTSNTELEDLVKTQARVLCCVAMFHSRDTSLVERAFIIRSQLVGECLRRRMLSTVPKTQISEDQVLSTRWEQFIMEESKVRAGYCIFLLDCLMAYQSDFRPQMHLEDAKAPLPCCEDVWEASDENTWQQVFSPRPDYHSLLVALESLYKRKMVDSNIGEFGRILLIHGLYHRTWEVARYHRDTLSNWIPSVPGTRAPSPDASSSNMPSDWLPRNPIFSKWRNSACDCLDVLHWTANSQVAQRAGLEHPTILHLHLARLILLTPAATIKSLASLIHQNAKRGSPPLTSSQTQYHEDRSEVLRWFIQDQYKARLALVHAGAIFWHVRRYSHDSMLEPFAVLLATLVVWAYATSSQAIEQQQQQGLANPGSNGQSQGISRAREPNQGSESDPMDLPFINLDRLCDDELIQMYVLHGSRMKGFMAGIGNITKEGASVKILREGAKVIACNGTHRGRFLQNNDGGRSATALPTWGIGARHALFLKELADASQRRAG</sequence>
<keyword evidence="4" id="KW-0804">Transcription</keyword>
<reference evidence="8" key="1">
    <citation type="submission" date="2021-02" db="EMBL/GenBank/DDBJ databases">
        <title>Genome sequence Cadophora malorum strain M34.</title>
        <authorList>
            <person name="Stefanovic E."/>
            <person name="Vu D."/>
            <person name="Scully C."/>
            <person name="Dijksterhuis J."/>
            <person name="Roader J."/>
            <person name="Houbraken J."/>
        </authorList>
    </citation>
    <scope>NUCLEOTIDE SEQUENCE</scope>
    <source>
        <strain evidence="8">M34</strain>
    </source>
</reference>
<comment type="caution">
    <text evidence="8">The sequence shown here is derived from an EMBL/GenBank/DDBJ whole genome shotgun (WGS) entry which is preliminary data.</text>
</comment>
<dbReference type="GO" id="GO:0003677">
    <property type="term" value="F:DNA binding"/>
    <property type="evidence" value="ECO:0007669"/>
    <property type="project" value="InterPro"/>
</dbReference>
<feature type="compositionally biased region" description="Polar residues" evidence="6">
    <location>
        <begin position="81"/>
        <end position="90"/>
    </location>
</feature>
<evidence type="ECO:0000256" key="1">
    <source>
        <dbReference type="ARBA" id="ARBA00022723"/>
    </source>
</evidence>
<dbReference type="PANTHER" id="PTHR47660">
    <property type="entry name" value="TRANSCRIPTION FACTOR WITH C2H2 AND ZN(2)-CYS(6) DNA BINDING DOMAIN (EUROFUNG)-RELATED-RELATED"/>
    <property type="match status" value="1"/>
</dbReference>
<accession>A0A8H8BTX5</accession>
<dbReference type="GO" id="GO:0006351">
    <property type="term" value="P:DNA-templated transcription"/>
    <property type="evidence" value="ECO:0007669"/>
    <property type="project" value="InterPro"/>
</dbReference>
<dbReference type="AlphaFoldDB" id="A0A8H8BTX5"/>
<dbReference type="Pfam" id="PF04082">
    <property type="entry name" value="Fungal_trans"/>
    <property type="match status" value="1"/>
</dbReference>
<keyword evidence="9" id="KW-1185">Reference proteome</keyword>
<dbReference type="GO" id="GO:0008270">
    <property type="term" value="F:zinc ion binding"/>
    <property type="evidence" value="ECO:0007669"/>
    <property type="project" value="InterPro"/>
</dbReference>
<evidence type="ECO:0000259" key="7">
    <source>
        <dbReference type="Pfam" id="PF04082"/>
    </source>
</evidence>
<keyword evidence="1" id="KW-0479">Metal-binding</keyword>
<protein>
    <recommendedName>
        <fullName evidence="7">Xylanolytic transcriptional activator regulatory domain-containing protein</fullName>
    </recommendedName>
</protein>
<evidence type="ECO:0000256" key="5">
    <source>
        <dbReference type="ARBA" id="ARBA00023242"/>
    </source>
</evidence>